<proteinExistence type="predicted"/>
<reference evidence="2 3" key="1">
    <citation type="submission" date="2024-01" db="EMBL/GenBank/DDBJ databases">
        <title>The genomes of 5 underutilized Papilionoideae crops provide insights into root nodulation and disease resistanc.</title>
        <authorList>
            <person name="Yuan L."/>
        </authorList>
    </citation>
    <scope>NUCLEOTIDE SEQUENCE [LARGE SCALE GENOMIC DNA]</scope>
    <source>
        <strain evidence="2">ZHUSHIDOU_FW_LH</strain>
        <tissue evidence="2">Leaf</tissue>
    </source>
</reference>
<dbReference type="EMBL" id="JAYWIO010000006">
    <property type="protein sequence ID" value="KAK7257176.1"/>
    <property type="molecule type" value="Genomic_DNA"/>
</dbReference>
<dbReference type="Proteomes" id="UP001372338">
    <property type="component" value="Unassembled WGS sequence"/>
</dbReference>
<evidence type="ECO:0000313" key="2">
    <source>
        <dbReference type="EMBL" id="KAK7257176.1"/>
    </source>
</evidence>
<sequence length="244" mass="26728">MEKSQTVGFTEEEEAILDIPDFDEENGTNDDAWLIGKVLTEGSINTRAFKNTIAAIWKQVSGENVDNSIVSTGPDICKEIENVLVPEDFSKKCNLSIEGDNIGEKGNKVAITDTGVDLIHESENKVLEEGTHPLSDASDEIASQKSDDPFAIITTEGGLEKAIEQAPSVKEGQSQSSKKWKRLAKKAKDLEPAQSNGSNDLHQKRKGGVDPSEYQDMELDVHLPLKKILIPKSAEAVDQPCRRQ</sequence>
<gene>
    <name evidence="2" type="ORF">RIF29_30957</name>
</gene>
<protein>
    <submittedName>
        <fullName evidence="2">Uncharacterized protein</fullName>
    </submittedName>
</protein>
<dbReference type="AlphaFoldDB" id="A0AAN9EJ33"/>
<feature type="region of interest" description="Disordered" evidence="1">
    <location>
        <begin position="165"/>
        <end position="215"/>
    </location>
</feature>
<name>A0AAN9EJ33_CROPI</name>
<evidence type="ECO:0000313" key="3">
    <source>
        <dbReference type="Proteomes" id="UP001372338"/>
    </source>
</evidence>
<keyword evidence="3" id="KW-1185">Reference proteome</keyword>
<evidence type="ECO:0000256" key="1">
    <source>
        <dbReference type="SAM" id="MobiDB-lite"/>
    </source>
</evidence>
<accession>A0AAN9EJ33</accession>
<comment type="caution">
    <text evidence="2">The sequence shown here is derived from an EMBL/GenBank/DDBJ whole genome shotgun (WGS) entry which is preliminary data.</text>
</comment>
<organism evidence="2 3">
    <name type="scientific">Crotalaria pallida</name>
    <name type="common">Smooth rattlebox</name>
    <name type="synonym">Crotalaria striata</name>
    <dbReference type="NCBI Taxonomy" id="3830"/>
    <lineage>
        <taxon>Eukaryota</taxon>
        <taxon>Viridiplantae</taxon>
        <taxon>Streptophyta</taxon>
        <taxon>Embryophyta</taxon>
        <taxon>Tracheophyta</taxon>
        <taxon>Spermatophyta</taxon>
        <taxon>Magnoliopsida</taxon>
        <taxon>eudicotyledons</taxon>
        <taxon>Gunneridae</taxon>
        <taxon>Pentapetalae</taxon>
        <taxon>rosids</taxon>
        <taxon>fabids</taxon>
        <taxon>Fabales</taxon>
        <taxon>Fabaceae</taxon>
        <taxon>Papilionoideae</taxon>
        <taxon>50 kb inversion clade</taxon>
        <taxon>genistoids sensu lato</taxon>
        <taxon>core genistoids</taxon>
        <taxon>Crotalarieae</taxon>
        <taxon>Crotalaria</taxon>
    </lineage>
</organism>